<comment type="caution">
    <text evidence="1">The sequence shown here is derived from an EMBL/GenBank/DDBJ whole genome shotgun (WGS) entry which is preliminary data.</text>
</comment>
<dbReference type="RefSeq" id="XP_018713256.1">
    <property type="nucleotide sequence ID" value="XM_018855387.1"/>
</dbReference>
<dbReference type="Proteomes" id="UP000092555">
    <property type="component" value="Unassembled WGS sequence"/>
</dbReference>
<dbReference type="EMBL" id="LXTC01000001">
    <property type="protein sequence ID" value="OBA22775.1"/>
    <property type="molecule type" value="Genomic_DNA"/>
</dbReference>
<organism evidence="1 2">
    <name type="scientific">Metschnikowia bicuspidata var. bicuspidata NRRL YB-4993</name>
    <dbReference type="NCBI Taxonomy" id="869754"/>
    <lineage>
        <taxon>Eukaryota</taxon>
        <taxon>Fungi</taxon>
        <taxon>Dikarya</taxon>
        <taxon>Ascomycota</taxon>
        <taxon>Saccharomycotina</taxon>
        <taxon>Pichiomycetes</taxon>
        <taxon>Metschnikowiaceae</taxon>
        <taxon>Metschnikowia</taxon>
    </lineage>
</organism>
<evidence type="ECO:0000313" key="1">
    <source>
        <dbReference type="EMBL" id="OBA22775.1"/>
    </source>
</evidence>
<reference evidence="1 2" key="1">
    <citation type="submission" date="2016-05" db="EMBL/GenBank/DDBJ databases">
        <title>Comparative genomics of biotechnologically important yeasts.</title>
        <authorList>
            <consortium name="DOE Joint Genome Institute"/>
            <person name="Riley R."/>
            <person name="Haridas S."/>
            <person name="Wolfe K.H."/>
            <person name="Lopes M.R."/>
            <person name="Hittinger C.T."/>
            <person name="Goker M."/>
            <person name="Salamov A."/>
            <person name="Wisecaver J."/>
            <person name="Long T.M."/>
            <person name="Aerts A.L."/>
            <person name="Barry K."/>
            <person name="Choi C."/>
            <person name="Clum A."/>
            <person name="Coughlan A.Y."/>
            <person name="Deshpande S."/>
            <person name="Douglass A.P."/>
            <person name="Hanson S.J."/>
            <person name="Klenk H.-P."/>
            <person name="LaButti K."/>
            <person name="Lapidus A."/>
            <person name="Lindquist E."/>
            <person name="Lipzen A."/>
            <person name="Meier-kolthoff J.P."/>
            <person name="Ohm R.A."/>
            <person name="Otillar R.P."/>
            <person name="Pangilinan J."/>
            <person name="Peng Y."/>
            <person name="Rokas A."/>
            <person name="Rosa C.A."/>
            <person name="Scheuner C."/>
            <person name="Sibirny A.A."/>
            <person name="Slot J.C."/>
            <person name="Stielow J.B."/>
            <person name="Sun H."/>
            <person name="Kurtzman C.P."/>
            <person name="Blackwell M."/>
            <person name="Grigoriev I.V."/>
            <person name="Jeffries T.W."/>
        </authorList>
    </citation>
    <scope>NUCLEOTIDE SEQUENCE [LARGE SCALE GENOMIC DNA]</scope>
    <source>
        <strain evidence="1 2">NRRL YB-4993</strain>
    </source>
</reference>
<accession>A0A1A0HFL2</accession>
<proteinExistence type="predicted"/>
<name>A0A1A0HFL2_9ASCO</name>
<evidence type="ECO:0000313" key="2">
    <source>
        <dbReference type="Proteomes" id="UP000092555"/>
    </source>
</evidence>
<dbReference type="AlphaFoldDB" id="A0A1A0HFL2"/>
<keyword evidence="2" id="KW-1185">Reference proteome</keyword>
<dbReference type="GeneID" id="30028363"/>
<protein>
    <submittedName>
        <fullName evidence="1">Uncharacterized protein</fullName>
    </submittedName>
</protein>
<gene>
    <name evidence="1" type="ORF">METBIDRAFT_29361</name>
</gene>
<sequence>MSSLTICLVILYAESYFVLSLALSRCLLFIKSLLYVKSYNVEAYFIFGLTM</sequence>